<dbReference type="InterPro" id="IPR028098">
    <property type="entry name" value="Glyco_trans_4-like_N"/>
</dbReference>
<reference evidence="4 5" key="1">
    <citation type="submission" date="2014-12" db="EMBL/GenBank/DDBJ databases">
        <title>Draft genome sequence of Terrisporobacter sp. 08-306576, isolated from the blood culture of a bacteremia patient.</title>
        <authorList>
            <person name="Lund L.C."/>
            <person name="Sydenham T.V."/>
            <person name="Hogh S.V."/>
            <person name="Skov M.N."/>
            <person name="Kemp M."/>
            <person name="Justesen U.S."/>
        </authorList>
    </citation>
    <scope>NUCLEOTIDE SEQUENCE [LARGE SCALE GENOMIC DNA]</scope>
    <source>
        <strain evidence="4 5">08-306576</strain>
    </source>
</reference>
<dbReference type="PANTHER" id="PTHR46401">
    <property type="entry name" value="GLYCOSYLTRANSFERASE WBBK-RELATED"/>
    <property type="match status" value="1"/>
</dbReference>
<dbReference type="AlphaFoldDB" id="A0A0B3VLY5"/>
<dbReference type="EMBL" id="JWHR01000064">
    <property type="protein sequence ID" value="KHS57781.1"/>
    <property type="molecule type" value="Genomic_DNA"/>
</dbReference>
<gene>
    <name evidence="4" type="ORF">QX51_06360</name>
</gene>
<dbReference type="Proteomes" id="UP000031189">
    <property type="component" value="Unassembled WGS sequence"/>
</dbReference>
<proteinExistence type="predicted"/>
<sequence>MKNICVIVNKYPNEVDPSGLVFVQQLVWAMADKGIKMSVICPLSVNLNFKYSRIPYKKIEMTENNNEVEVYFPKFIGFGQSHRILGKSPAPLTTNLFTKSVRKVISKMEEKPDVVYGHFVTPAGITAARMGRELNIPSFMAHGESTNWSIENFGASEVAKELESLAGVVAVSGRNKDLLLDERIVTESLIKVFPNGYRKERFYPRDKKESREKFGFEEDDFIVGFVGSFDDRKGVLRLEKAVENTRNVNFACAGKGKLVPTSSKCLFAKPINNEELPYFYSAVDVFVLPTLNEGCCNAIIEALACGTPVISSDKPFNNEILDETCSIKINPESVEEIQQAIEKLHEDKKLRDSLAKGSIEKAKTLTLEKRAENIIKFISERKDI</sequence>
<dbReference type="InterPro" id="IPR001296">
    <property type="entry name" value="Glyco_trans_1"/>
</dbReference>
<evidence type="ECO:0000313" key="5">
    <source>
        <dbReference type="Proteomes" id="UP000031189"/>
    </source>
</evidence>
<organism evidence="4 5">
    <name type="scientific">Terrisporobacter othiniensis</name>
    <dbReference type="NCBI Taxonomy" id="1577792"/>
    <lineage>
        <taxon>Bacteria</taxon>
        <taxon>Bacillati</taxon>
        <taxon>Bacillota</taxon>
        <taxon>Clostridia</taxon>
        <taxon>Peptostreptococcales</taxon>
        <taxon>Peptostreptococcaceae</taxon>
        <taxon>Terrisporobacter</taxon>
    </lineage>
</organism>
<dbReference type="CDD" id="cd03801">
    <property type="entry name" value="GT4_PimA-like"/>
    <property type="match status" value="1"/>
</dbReference>
<keyword evidence="1" id="KW-0808">Transferase</keyword>
<dbReference type="Gene3D" id="3.40.50.2000">
    <property type="entry name" value="Glycogen Phosphorylase B"/>
    <property type="match status" value="2"/>
</dbReference>
<dbReference type="GO" id="GO:0016757">
    <property type="term" value="F:glycosyltransferase activity"/>
    <property type="evidence" value="ECO:0007669"/>
    <property type="project" value="InterPro"/>
</dbReference>
<dbReference type="SUPFAM" id="SSF53756">
    <property type="entry name" value="UDP-Glycosyltransferase/glycogen phosphorylase"/>
    <property type="match status" value="1"/>
</dbReference>
<dbReference type="Pfam" id="PF13439">
    <property type="entry name" value="Glyco_transf_4"/>
    <property type="match status" value="1"/>
</dbReference>
<dbReference type="OrthoDB" id="9804196at2"/>
<name>A0A0B3VLY5_9FIRM</name>
<evidence type="ECO:0000256" key="1">
    <source>
        <dbReference type="ARBA" id="ARBA00022679"/>
    </source>
</evidence>
<protein>
    <recommendedName>
        <fullName evidence="6">Glycosyl transferase family 1</fullName>
    </recommendedName>
</protein>
<feature type="domain" description="Glycosyltransferase subfamily 4-like N-terminal" evidence="3">
    <location>
        <begin position="22"/>
        <end position="198"/>
    </location>
</feature>
<dbReference type="RefSeq" id="WP_039679063.1">
    <property type="nucleotide sequence ID" value="NZ_JWHR01000064.1"/>
</dbReference>
<dbReference type="PANTHER" id="PTHR46401:SF2">
    <property type="entry name" value="GLYCOSYLTRANSFERASE WBBK-RELATED"/>
    <property type="match status" value="1"/>
</dbReference>
<accession>A0A0B3VLY5</accession>
<evidence type="ECO:0000313" key="4">
    <source>
        <dbReference type="EMBL" id="KHS57781.1"/>
    </source>
</evidence>
<dbReference type="STRING" id="1577792.QX51_06360"/>
<comment type="caution">
    <text evidence="4">The sequence shown here is derived from an EMBL/GenBank/DDBJ whole genome shotgun (WGS) entry which is preliminary data.</text>
</comment>
<dbReference type="Pfam" id="PF00534">
    <property type="entry name" value="Glycos_transf_1"/>
    <property type="match status" value="1"/>
</dbReference>
<feature type="domain" description="Glycosyl transferase family 1" evidence="2">
    <location>
        <begin position="206"/>
        <end position="357"/>
    </location>
</feature>
<evidence type="ECO:0008006" key="6">
    <source>
        <dbReference type="Google" id="ProtNLM"/>
    </source>
</evidence>
<evidence type="ECO:0000259" key="2">
    <source>
        <dbReference type="Pfam" id="PF00534"/>
    </source>
</evidence>
<evidence type="ECO:0000259" key="3">
    <source>
        <dbReference type="Pfam" id="PF13439"/>
    </source>
</evidence>
<keyword evidence="5" id="KW-1185">Reference proteome</keyword>